<dbReference type="KEGG" id="mpec:B9O19_00946"/>
<dbReference type="OrthoDB" id="9803333at2"/>
<dbReference type="AlphaFoldDB" id="A0A2K9P1G2"/>
<evidence type="ECO:0000256" key="2">
    <source>
        <dbReference type="ARBA" id="ARBA00023002"/>
    </source>
</evidence>
<dbReference type="Proteomes" id="UP000235589">
    <property type="component" value="Chromosome"/>
</dbReference>
<proteinExistence type="inferred from homology"/>
<dbReference type="InterPro" id="IPR036291">
    <property type="entry name" value="NAD(P)-bd_dom_sf"/>
</dbReference>
<dbReference type="RefSeq" id="WP_102365347.1">
    <property type="nucleotide sequence ID" value="NZ_CP020991.1"/>
</dbReference>
<dbReference type="PRINTS" id="PR00081">
    <property type="entry name" value="GDHRDH"/>
</dbReference>
<keyword evidence="3" id="KW-0753">Steroid metabolism</keyword>
<gene>
    <name evidence="4" type="ORF">B9O19_00946</name>
</gene>
<evidence type="ECO:0000256" key="1">
    <source>
        <dbReference type="ARBA" id="ARBA00006484"/>
    </source>
</evidence>
<dbReference type="GO" id="GO:0016491">
    <property type="term" value="F:oxidoreductase activity"/>
    <property type="evidence" value="ECO:0007669"/>
    <property type="project" value="UniProtKB-KW"/>
</dbReference>
<evidence type="ECO:0000313" key="4">
    <source>
        <dbReference type="EMBL" id="AUO19117.1"/>
    </source>
</evidence>
<keyword evidence="2" id="KW-0560">Oxidoreductase</keyword>
<sequence length="240" mass="25693">MKTVLITGASRGIGAETARVFAEHRGEYSVIINYNKSAGEAKALAEETGGYPIKADISVPEQVESMIDKIEDKFGGVDILINNAGISKFNLFTDITEEEWSEVMEVNLNGPYRVTRGVVRHMINNHFGSIINISSMWGVVGSSCEVAYSTAKSGLIGMTKALAKELGPSNIRVNCIAPGVIDTDMNAGLDENTVRELISETPVMRIGKPRDVGELAYFLSGSGAEFITGQVIGVNGGFVV</sequence>
<dbReference type="GO" id="GO:0032787">
    <property type="term" value="P:monocarboxylic acid metabolic process"/>
    <property type="evidence" value="ECO:0007669"/>
    <property type="project" value="UniProtKB-ARBA"/>
</dbReference>
<dbReference type="GeneID" id="98062362"/>
<evidence type="ECO:0000256" key="3">
    <source>
        <dbReference type="ARBA" id="ARBA00023221"/>
    </source>
</evidence>
<dbReference type="Pfam" id="PF13561">
    <property type="entry name" value="adh_short_C2"/>
    <property type="match status" value="1"/>
</dbReference>
<dbReference type="InterPro" id="IPR020904">
    <property type="entry name" value="Sc_DH/Rdtase_CS"/>
</dbReference>
<organism evidence="4 5">
    <name type="scientific">Monoglobus pectinilyticus</name>
    <dbReference type="NCBI Taxonomy" id="1981510"/>
    <lineage>
        <taxon>Bacteria</taxon>
        <taxon>Bacillati</taxon>
        <taxon>Bacillota</taxon>
        <taxon>Clostridia</taxon>
        <taxon>Monoglobales</taxon>
        <taxon>Monoglobaceae</taxon>
        <taxon>Monoglobus</taxon>
    </lineage>
</organism>
<keyword evidence="5" id="KW-1185">Reference proteome</keyword>
<evidence type="ECO:0000313" key="5">
    <source>
        <dbReference type="Proteomes" id="UP000235589"/>
    </source>
</evidence>
<dbReference type="PANTHER" id="PTHR42879">
    <property type="entry name" value="3-OXOACYL-(ACYL-CARRIER-PROTEIN) REDUCTASE"/>
    <property type="match status" value="1"/>
</dbReference>
<dbReference type="PROSITE" id="PS00061">
    <property type="entry name" value="ADH_SHORT"/>
    <property type="match status" value="1"/>
</dbReference>
<comment type="similarity">
    <text evidence="1">Belongs to the short-chain dehydrogenases/reductases (SDR) family.</text>
</comment>
<dbReference type="EMBL" id="CP020991">
    <property type="protein sequence ID" value="AUO19117.1"/>
    <property type="molecule type" value="Genomic_DNA"/>
</dbReference>
<keyword evidence="3" id="KW-0443">Lipid metabolism</keyword>
<dbReference type="Gene3D" id="3.40.50.720">
    <property type="entry name" value="NAD(P)-binding Rossmann-like Domain"/>
    <property type="match status" value="1"/>
</dbReference>
<dbReference type="GO" id="GO:0008202">
    <property type="term" value="P:steroid metabolic process"/>
    <property type="evidence" value="ECO:0007669"/>
    <property type="project" value="UniProtKB-KW"/>
</dbReference>
<dbReference type="NCBIfam" id="NF047420">
    <property type="entry name" value="EF_P_mod_YmfI"/>
    <property type="match status" value="1"/>
</dbReference>
<dbReference type="FunFam" id="3.40.50.720:FF:000173">
    <property type="entry name" value="3-oxoacyl-[acyl-carrier protein] reductase"/>
    <property type="match status" value="1"/>
</dbReference>
<protein>
    <submittedName>
        <fullName evidence="4">3-oxoacyl-(Acyl-carrier-protein)reductase</fullName>
    </submittedName>
</protein>
<name>A0A2K9P1G2_9FIRM</name>
<dbReference type="SUPFAM" id="SSF51735">
    <property type="entry name" value="NAD(P)-binding Rossmann-fold domains"/>
    <property type="match status" value="1"/>
</dbReference>
<dbReference type="InterPro" id="IPR050259">
    <property type="entry name" value="SDR"/>
</dbReference>
<reference evidence="4 5" key="1">
    <citation type="submission" date="2017-04" db="EMBL/GenBank/DDBJ databases">
        <title>Monoglobus pectinilyticus 14 draft genome.</title>
        <authorList>
            <person name="Kim C."/>
            <person name="Rosendale D.I."/>
            <person name="Kelly W.J."/>
            <person name="Tannock G.W."/>
            <person name="Patchett M.L."/>
            <person name="Jordens J.Z."/>
        </authorList>
    </citation>
    <scope>NUCLEOTIDE SEQUENCE [LARGE SCALE GENOMIC DNA]</scope>
    <source>
        <strain evidence="4 5">14</strain>
    </source>
</reference>
<dbReference type="PANTHER" id="PTHR42879:SF2">
    <property type="entry name" value="3-OXOACYL-[ACYL-CARRIER-PROTEIN] REDUCTASE FABG"/>
    <property type="match status" value="1"/>
</dbReference>
<dbReference type="NCBIfam" id="NF009466">
    <property type="entry name" value="PRK12826.1-2"/>
    <property type="match status" value="1"/>
</dbReference>
<dbReference type="PRINTS" id="PR00080">
    <property type="entry name" value="SDRFAMILY"/>
</dbReference>
<dbReference type="InterPro" id="IPR002347">
    <property type="entry name" value="SDR_fam"/>
</dbReference>
<accession>A0A2K9P1G2</accession>